<name>A0A4Y7RFK5_9FIRM</name>
<dbReference type="InterPro" id="IPR053194">
    <property type="entry name" value="tRNA_methyltr_O"/>
</dbReference>
<dbReference type="PIRSF" id="PIRSF006578">
    <property type="entry name" value="FwdE"/>
    <property type="match status" value="1"/>
</dbReference>
<evidence type="ECO:0000313" key="6">
    <source>
        <dbReference type="EMBL" id="TEB07586.1"/>
    </source>
</evidence>
<reference evidence="6 7" key="1">
    <citation type="journal article" date="2018" name="Environ. Microbiol.">
        <title>Novel energy conservation strategies and behaviour of Pelotomaculum schinkii driving syntrophic propionate catabolism.</title>
        <authorList>
            <person name="Hidalgo-Ahumada C.A.P."/>
            <person name="Nobu M.K."/>
            <person name="Narihiro T."/>
            <person name="Tamaki H."/>
            <person name="Liu W.T."/>
            <person name="Kamagata Y."/>
            <person name="Stams A.J.M."/>
            <person name="Imachi H."/>
            <person name="Sousa D.Z."/>
        </authorList>
    </citation>
    <scope>NUCLEOTIDE SEQUENCE [LARGE SCALE GENOMIC DNA]</scope>
    <source>
        <strain evidence="6 7">HH</strain>
    </source>
</reference>
<dbReference type="InterPro" id="IPR000962">
    <property type="entry name" value="Znf_DskA_TraR"/>
</dbReference>
<dbReference type="InterPro" id="IPR003814">
    <property type="entry name" value="FmdEsu_dom"/>
</dbReference>
<proteinExistence type="predicted"/>
<feature type="domain" description="Zinc finger DksA/TraR C4-type" evidence="4">
    <location>
        <begin position="165"/>
        <end position="194"/>
    </location>
</feature>
<evidence type="ECO:0000313" key="7">
    <source>
        <dbReference type="Proteomes" id="UP000298324"/>
    </source>
</evidence>
<sequence length="197" mass="21925">MCTEKSDWDKVIEFHGHSCPGIATGYHVARVALQKLQAIRAADEELIAIVENDSCSVDAIQVLTGCTFGKGNLVFNDLGKQVYTFVCRNSGRAVRIAVKGSARPKAPSLKELRDKVYGGTASAEERKAFHDHQQERIRYILDLPDDEFCEIRDVEIEFPDKAKIYDSHTCAVCGEQVMEPRVRVKGGKIVCIPCSEH</sequence>
<evidence type="ECO:0000256" key="2">
    <source>
        <dbReference type="ARBA" id="ARBA00022771"/>
    </source>
</evidence>
<evidence type="ECO:0000259" key="5">
    <source>
        <dbReference type="Pfam" id="PF02663"/>
    </source>
</evidence>
<dbReference type="Pfam" id="PF01258">
    <property type="entry name" value="zf-dskA_traR"/>
    <property type="match status" value="1"/>
</dbReference>
<feature type="domain" description="Formylmethanofuran dehydrogenase subunit E" evidence="5">
    <location>
        <begin position="14"/>
        <end position="149"/>
    </location>
</feature>
<evidence type="ECO:0000259" key="4">
    <source>
        <dbReference type="Pfam" id="PF01258"/>
    </source>
</evidence>
<dbReference type="PANTHER" id="PTHR39418">
    <property type="entry name" value="DEHYDROGENASE-RELATED"/>
    <property type="match status" value="1"/>
</dbReference>
<comment type="caution">
    <text evidence="6">The sequence shown here is derived from an EMBL/GenBank/DDBJ whole genome shotgun (WGS) entry which is preliminary data.</text>
</comment>
<keyword evidence="1" id="KW-0479">Metal-binding</keyword>
<dbReference type="RefSeq" id="WP_190239439.1">
    <property type="nucleotide sequence ID" value="NZ_QFGA01000001.1"/>
</dbReference>
<gene>
    <name evidence="6" type="ORF">Psch_01141</name>
</gene>
<dbReference type="Gene3D" id="3.30.1330.130">
    <property type="match status" value="1"/>
</dbReference>
<evidence type="ECO:0000256" key="1">
    <source>
        <dbReference type="ARBA" id="ARBA00022723"/>
    </source>
</evidence>
<keyword evidence="2" id="KW-0863">Zinc-finger</keyword>
<evidence type="ECO:0000256" key="3">
    <source>
        <dbReference type="ARBA" id="ARBA00022833"/>
    </source>
</evidence>
<dbReference type="InterPro" id="IPR026328">
    <property type="entry name" value="FmdE"/>
</dbReference>
<dbReference type="Proteomes" id="UP000298324">
    <property type="component" value="Unassembled WGS sequence"/>
</dbReference>
<dbReference type="EMBL" id="QFGA01000001">
    <property type="protein sequence ID" value="TEB07586.1"/>
    <property type="molecule type" value="Genomic_DNA"/>
</dbReference>
<dbReference type="SUPFAM" id="SSF143555">
    <property type="entry name" value="FwdE-like"/>
    <property type="match status" value="1"/>
</dbReference>
<dbReference type="Pfam" id="PF02663">
    <property type="entry name" value="FmdE"/>
    <property type="match status" value="1"/>
</dbReference>
<dbReference type="GO" id="GO:0008270">
    <property type="term" value="F:zinc ion binding"/>
    <property type="evidence" value="ECO:0007669"/>
    <property type="project" value="UniProtKB-KW"/>
</dbReference>
<keyword evidence="3" id="KW-0862">Zinc</keyword>
<keyword evidence="7" id="KW-1185">Reference proteome</keyword>
<accession>A0A4Y7RFK5</accession>
<protein>
    <submittedName>
        <fullName evidence="6">FmdE, Molybdenum formylmethanofuran dehydrogenase operon</fullName>
    </submittedName>
</protein>
<dbReference type="PANTHER" id="PTHR39418:SF1">
    <property type="entry name" value="DEHYDROGENASE"/>
    <property type="match status" value="1"/>
</dbReference>
<dbReference type="AlphaFoldDB" id="A0A4Y7RFK5"/>
<organism evidence="6 7">
    <name type="scientific">Pelotomaculum schinkii</name>
    <dbReference type="NCBI Taxonomy" id="78350"/>
    <lineage>
        <taxon>Bacteria</taxon>
        <taxon>Bacillati</taxon>
        <taxon>Bacillota</taxon>
        <taxon>Clostridia</taxon>
        <taxon>Eubacteriales</taxon>
        <taxon>Desulfotomaculaceae</taxon>
        <taxon>Pelotomaculum</taxon>
    </lineage>
</organism>